<dbReference type="Pfam" id="PF02325">
    <property type="entry name" value="CCB3_YggT"/>
    <property type="match status" value="1"/>
</dbReference>
<sequence length="101" mass="11487">MAVIGFVAAVLHVLLSLYVLVLFARVVLDFIPMFNREWRPQGAMLVICEFVYTITDPPLKYLRRHLQPIRLGPIAIDLAFPLTMICCFIALSILRAIAILF</sequence>
<keyword evidence="1" id="KW-0472">Membrane</keyword>
<protein>
    <submittedName>
        <fullName evidence="2">YggT family protein</fullName>
    </submittedName>
</protein>
<dbReference type="RefSeq" id="WP_114116357.1">
    <property type="nucleotide sequence ID" value="NZ_BMHU01000001.1"/>
</dbReference>
<accession>A0A367Y6I2</accession>
<feature type="transmembrane region" description="Helical" evidence="1">
    <location>
        <begin position="74"/>
        <end position="98"/>
    </location>
</feature>
<name>A0A367Y6I2_9MICO</name>
<comment type="caution">
    <text evidence="2">The sequence shown here is derived from an EMBL/GenBank/DDBJ whole genome shotgun (WGS) entry which is preliminary data.</text>
</comment>
<dbReference type="GO" id="GO:0016020">
    <property type="term" value="C:membrane"/>
    <property type="evidence" value="ECO:0007669"/>
    <property type="project" value="InterPro"/>
</dbReference>
<organism evidence="2 3">
    <name type="scientific">Microbacterium sorbitolivorans</name>
    <dbReference type="NCBI Taxonomy" id="1867410"/>
    <lineage>
        <taxon>Bacteria</taxon>
        <taxon>Bacillati</taxon>
        <taxon>Actinomycetota</taxon>
        <taxon>Actinomycetes</taxon>
        <taxon>Micrococcales</taxon>
        <taxon>Microbacteriaceae</taxon>
        <taxon>Microbacterium</taxon>
    </lineage>
</organism>
<keyword evidence="1" id="KW-0812">Transmembrane</keyword>
<reference evidence="2 3" key="1">
    <citation type="submission" date="2018-07" db="EMBL/GenBank/DDBJ databases">
        <title>Microbacterium endoborsara sp. nov., a novel actinobacterium isolated from Borszczowia aralocaspica.</title>
        <authorList>
            <person name="An D."/>
        </authorList>
    </citation>
    <scope>NUCLEOTIDE SEQUENCE [LARGE SCALE GENOMIC DNA]</scope>
    <source>
        <strain evidence="2 3">C1.15228</strain>
    </source>
</reference>
<dbReference type="EMBL" id="QORO01000001">
    <property type="protein sequence ID" value="RCK61249.1"/>
    <property type="molecule type" value="Genomic_DNA"/>
</dbReference>
<dbReference type="Proteomes" id="UP000253508">
    <property type="component" value="Unassembled WGS sequence"/>
</dbReference>
<proteinExistence type="predicted"/>
<gene>
    <name evidence="2" type="ORF">DTO57_00925</name>
</gene>
<keyword evidence="1" id="KW-1133">Transmembrane helix</keyword>
<dbReference type="AlphaFoldDB" id="A0A367Y6I2"/>
<evidence type="ECO:0000256" key="1">
    <source>
        <dbReference type="SAM" id="Phobius"/>
    </source>
</evidence>
<dbReference type="OrthoDB" id="3216131at2"/>
<dbReference type="InterPro" id="IPR003425">
    <property type="entry name" value="CCB3/YggT"/>
</dbReference>
<keyword evidence="3" id="KW-1185">Reference proteome</keyword>
<evidence type="ECO:0000313" key="3">
    <source>
        <dbReference type="Proteomes" id="UP000253508"/>
    </source>
</evidence>
<feature type="transmembrane region" description="Helical" evidence="1">
    <location>
        <begin position="6"/>
        <end position="28"/>
    </location>
</feature>
<evidence type="ECO:0000313" key="2">
    <source>
        <dbReference type="EMBL" id="RCK61249.1"/>
    </source>
</evidence>